<reference evidence="1 2" key="1">
    <citation type="journal article" date="2021" name="Hortic Res">
        <title>High-quality reference genome and annotation aids understanding of berry development for evergreen blueberry (Vaccinium darrowii).</title>
        <authorList>
            <person name="Yu J."/>
            <person name="Hulse-Kemp A.M."/>
            <person name="Babiker E."/>
            <person name="Staton M."/>
        </authorList>
    </citation>
    <scope>NUCLEOTIDE SEQUENCE [LARGE SCALE GENOMIC DNA]</scope>
    <source>
        <strain evidence="2">cv. NJ 8807/NJ 8810</strain>
        <tissue evidence="1">Young leaf</tissue>
    </source>
</reference>
<name>A0ACB7YJK5_9ERIC</name>
<evidence type="ECO:0000313" key="1">
    <source>
        <dbReference type="EMBL" id="KAH7853014.1"/>
    </source>
</evidence>
<comment type="caution">
    <text evidence="1">The sequence shown here is derived from an EMBL/GenBank/DDBJ whole genome shotgun (WGS) entry which is preliminary data.</text>
</comment>
<keyword evidence="2" id="KW-1185">Reference proteome</keyword>
<accession>A0ACB7YJK5</accession>
<proteinExistence type="predicted"/>
<protein>
    <submittedName>
        <fullName evidence="1">Uncharacterized protein</fullName>
    </submittedName>
</protein>
<gene>
    <name evidence="1" type="ORF">Vadar_032116</name>
</gene>
<evidence type="ECO:0000313" key="2">
    <source>
        <dbReference type="Proteomes" id="UP000828048"/>
    </source>
</evidence>
<dbReference type="Proteomes" id="UP000828048">
    <property type="component" value="Chromosome 8"/>
</dbReference>
<dbReference type="EMBL" id="CM037158">
    <property type="protein sequence ID" value="KAH7853014.1"/>
    <property type="molecule type" value="Genomic_DNA"/>
</dbReference>
<organism evidence="1 2">
    <name type="scientific">Vaccinium darrowii</name>
    <dbReference type="NCBI Taxonomy" id="229202"/>
    <lineage>
        <taxon>Eukaryota</taxon>
        <taxon>Viridiplantae</taxon>
        <taxon>Streptophyta</taxon>
        <taxon>Embryophyta</taxon>
        <taxon>Tracheophyta</taxon>
        <taxon>Spermatophyta</taxon>
        <taxon>Magnoliopsida</taxon>
        <taxon>eudicotyledons</taxon>
        <taxon>Gunneridae</taxon>
        <taxon>Pentapetalae</taxon>
        <taxon>asterids</taxon>
        <taxon>Ericales</taxon>
        <taxon>Ericaceae</taxon>
        <taxon>Vaccinioideae</taxon>
        <taxon>Vaccinieae</taxon>
        <taxon>Vaccinium</taxon>
    </lineage>
</organism>
<sequence length="786" mass="88947">MTPHIQRSRHLLTPLFPPKPKTFTTSQSQPPNPLSSLLHLCKNPLHLQQIHARFILHGLHQNPSLSSNLIDSYANLGHLSTSQQVFNSISDPNSSLYSSFLRCLYRFGEYEKTLLVFQEMVLKSTYPEECVYPFVQSSCNQLLDDKIGKKIRGYLIKLGFDCYDLVGSDLAYSANDDHEQGFQKLNRMRMGRFDPDSVDLICMLRSSVDLKSLKAGRCAHCLVFVSSLCEDIAVSTALLIMYSKLGSIEDARLVFDKMPEKDCFVWNVMISGYSRHGLRKECLQLLMEMVRSGVRADLCTAIPAISSIGELRSLRWAKQMHAHVIRNGSDYQVSVHNSLIGMYCSCNCLEKAQRVFDSLTNKTVVSWSAMIKGYVNLEHFHNALSLFTKMKLDGFGIDSATVINILPACEKIGALEQVKNLHGCSIKCALDSFVSLNTALLISYAKCGCIEMARKLFDEEEVDNKDIITWNSMISAYSKHKDWFHCRELFNQMKQSKVKPDHVTFLGLLTSCVNSGFVEEGRECFKEMIETYLCQPHQEHYASMVDLLGRAGHVKEASELINTMPFKPDARVWGPLLSACKMHNETKLGELAAERLIDLEPKNAGNYVLLSNIYAAAGKWDGVAKMRVFLRDRGLKKVPGCSWLEISGKVHEFRVAERSHLKSDDIYTTLENLELEIKEDREKSLKRNQIVSLKKFSENLVFNGFGLQHRISNYDIFLTRDCLAYAKVKPAVNQIETHPYFQRNSLAKFCKKHSVCVTAHTPLGGATANTPNGLILCHVWRIPFSK</sequence>